<organism evidence="1 2">
    <name type="scientific">Dreissena polymorpha</name>
    <name type="common">Zebra mussel</name>
    <name type="synonym">Mytilus polymorpha</name>
    <dbReference type="NCBI Taxonomy" id="45954"/>
    <lineage>
        <taxon>Eukaryota</taxon>
        <taxon>Metazoa</taxon>
        <taxon>Spiralia</taxon>
        <taxon>Lophotrochozoa</taxon>
        <taxon>Mollusca</taxon>
        <taxon>Bivalvia</taxon>
        <taxon>Autobranchia</taxon>
        <taxon>Heteroconchia</taxon>
        <taxon>Euheterodonta</taxon>
        <taxon>Imparidentia</taxon>
        <taxon>Neoheterodontei</taxon>
        <taxon>Myida</taxon>
        <taxon>Dreissenoidea</taxon>
        <taxon>Dreissenidae</taxon>
        <taxon>Dreissena</taxon>
    </lineage>
</organism>
<dbReference type="Proteomes" id="UP000828390">
    <property type="component" value="Unassembled WGS sequence"/>
</dbReference>
<comment type="caution">
    <text evidence="1">The sequence shown here is derived from an EMBL/GenBank/DDBJ whole genome shotgun (WGS) entry which is preliminary data.</text>
</comment>
<dbReference type="EMBL" id="JAIWYP010000001">
    <property type="protein sequence ID" value="KAH3893382.1"/>
    <property type="molecule type" value="Genomic_DNA"/>
</dbReference>
<dbReference type="AlphaFoldDB" id="A0A9D4NHN0"/>
<reference evidence="1" key="2">
    <citation type="submission" date="2020-11" db="EMBL/GenBank/DDBJ databases">
        <authorList>
            <person name="McCartney M.A."/>
            <person name="Auch B."/>
            <person name="Kono T."/>
            <person name="Mallez S."/>
            <person name="Becker A."/>
            <person name="Gohl D.M."/>
            <person name="Silverstein K.A.T."/>
            <person name="Koren S."/>
            <person name="Bechman K.B."/>
            <person name="Herman A."/>
            <person name="Abrahante J.E."/>
            <person name="Garbe J."/>
        </authorList>
    </citation>
    <scope>NUCLEOTIDE SEQUENCE</scope>
    <source>
        <strain evidence="1">Duluth1</strain>
        <tissue evidence="1">Whole animal</tissue>
    </source>
</reference>
<sequence>MVMIVLFTIIFYFSVVTYIPYAPALLDSVLVKSWCSLLVPSVRSMSSANYKLEIGLPPMEIKVRWSWGSTALSSQGKR</sequence>
<protein>
    <submittedName>
        <fullName evidence="1">Uncharacterized protein</fullName>
    </submittedName>
</protein>
<evidence type="ECO:0000313" key="1">
    <source>
        <dbReference type="EMBL" id="KAH3893382.1"/>
    </source>
</evidence>
<keyword evidence="2" id="KW-1185">Reference proteome</keyword>
<gene>
    <name evidence="1" type="ORF">DPMN_017529</name>
</gene>
<accession>A0A9D4NHN0</accession>
<proteinExistence type="predicted"/>
<reference evidence="1" key="1">
    <citation type="journal article" date="2019" name="bioRxiv">
        <title>The Genome of the Zebra Mussel, Dreissena polymorpha: A Resource for Invasive Species Research.</title>
        <authorList>
            <person name="McCartney M.A."/>
            <person name="Auch B."/>
            <person name="Kono T."/>
            <person name="Mallez S."/>
            <person name="Zhang Y."/>
            <person name="Obille A."/>
            <person name="Becker A."/>
            <person name="Abrahante J.E."/>
            <person name="Garbe J."/>
            <person name="Badalamenti J.P."/>
            <person name="Herman A."/>
            <person name="Mangelson H."/>
            <person name="Liachko I."/>
            <person name="Sullivan S."/>
            <person name="Sone E.D."/>
            <person name="Koren S."/>
            <person name="Silverstein K.A.T."/>
            <person name="Beckman K.B."/>
            <person name="Gohl D.M."/>
        </authorList>
    </citation>
    <scope>NUCLEOTIDE SEQUENCE</scope>
    <source>
        <strain evidence="1">Duluth1</strain>
        <tissue evidence="1">Whole animal</tissue>
    </source>
</reference>
<name>A0A9D4NHN0_DREPO</name>
<evidence type="ECO:0000313" key="2">
    <source>
        <dbReference type="Proteomes" id="UP000828390"/>
    </source>
</evidence>